<evidence type="ECO:0000256" key="7">
    <source>
        <dbReference type="ARBA" id="ARBA00023242"/>
    </source>
</evidence>
<evidence type="ECO:0000256" key="5">
    <source>
        <dbReference type="ARBA" id="ARBA00023125"/>
    </source>
</evidence>
<accession>A0AAD9UJY5</accession>
<evidence type="ECO:0000313" key="10">
    <source>
        <dbReference type="EMBL" id="KAK2192025.1"/>
    </source>
</evidence>
<evidence type="ECO:0000259" key="9">
    <source>
        <dbReference type="PROSITE" id="PS50217"/>
    </source>
</evidence>
<feature type="compositionally biased region" description="Basic and acidic residues" evidence="8">
    <location>
        <begin position="71"/>
        <end position="85"/>
    </location>
</feature>
<dbReference type="FunFam" id="1.20.5.170:FF:000011">
    <property type="entry name" value="Transcription factor MafG, putative"/>
    <property type="match status" value="1"/>
</dbReference>
<reference evidence="10" key="1">
    <citation type="journal article" date="2023" name="Mol. Biol. Evol.">
        <title>Third-Generation Sequencing Reveals the Adaptive Role of the Epigenome in Three Deep-Sea Polychaetes.</title>
        <authorList>
            <person name="Perez M."/>
            <person name="Aroh O."/>
            <person name="Sun Y."/>
            <person name="Lan Y."/>
            <person name="Juniper S.K."/>
            <person name="Young C.R."/>
            <person name="Angers B."/>
            <person name="Qian P.Y."/>
        </authorList>
    </citation>
    <scope>NUCLEOTIDE SEQUENCE</scope>
    <source>
        <strain evidence="10">R07B-5</strain>
    </source>
</reference>
<keyword evidence="4" id="KW-0805">Transcription regulation</keyword>
<evidence type="ECO:0000256" key="4">
    <source>
        <dbReference type="ARBA" id="ARBA00023015"/>
    </source>
</evidence>
<dbReference type="InterPro" id="IPR024874">
    <property type="entry name" value="Transcription_factor_Maf_fam"/>
</dbReference>
<evidence type="ECO:0000256" key="1">
    <source>
        <dbReference type="ARBA" id="ARBA00004123"/>
    </source>
</evidence>
<dbReference type="CDD" id="cd14717">
    <property type="entry name" value="bZIP_Maf_small"/>
    <property type="match status" value="1"/>
</dbReference>
<evidence type="ECO:0000313" key="11">
    <source>
        <dbReference type="Proteomes" id="UP001209878"/>
    </source>
</evidence>
<keyword evidence="7" id="KW-0539">Nucleus</keyword>
<evidence type="ECO:0000256" key="6">
    <source>
        <dbReference type="ARBA" id="ARBA00023163"/>
    </source>
</evidence>
<dbReference type="GO" id="GO:0000981">
    <property type="term" value="F:DNA-binding transcription factor activity, RNA polymerase II-specific"/>
    <property type="evidence" value="ECO:0007669"/>
    <property type="project" value="TreeGrafter"/>
</dbReference>
<protein>
    <recommendedName>
        <fullName evidence="9">BZIP domain-containing protein</fullName>
    </recommendedName>
</protein>
<organism evidence="10 11">
    <name type="scientific">Ridgeia piscesae</name>
    <name type="common">Tubeworm</name>
    <dbReference type="NCBI Taxonomy" id="27915"/>
    <lineage>
        <taxon>Eukaryota</taxon>
        <taxon>Metazoa</taxon>
        <taxon>Spiralia</taxon>
        <taxon>Lophotrochozoa</taxon>
        <taxon>Annelida</taxon>
        <taxon>Polychaeta</taxon>
        <taxon>Sedentaria</taxon>
        <taxon>Canalipalpata</taxon>
        <taxon>Sabellida</taxon>
        <taxon>Siboglinidae</taxon>
        <taxon>Ridgeia</taxon>
    </lineage>
</organism>
<dbReference type="GO" id="GO:0005634">
    <property type="term" value="C:nucleus"/>
    <property type="evidence" value="ECO:0007669"/>
    <property type="project" value="UniProtKB-SubCell"/>
</dbReference>
<dbReference type="PANTHER" id="PTHR10129">
    <property type="entry name" value="TRANSCRIPTION FACTOR MAF"/>
    <property type="match status" value="1"/>
</dbReference>
<dbReference type="SUPFAM" id="SSF57959">
    <property type="entry name" value="Leucine zipper domain"/>
    <property type="match status" value="1"/>
</dbReference>
<dbReference type="EMBL" id="JAODUO010000040">
    <property type="protein sequence ID" value="KAK2192025.1"/>
    <property type="molecule type" value="Genomic_DNA"/>
</dbReference>
<sequence length="141" mass="16221">MTEKCGITEEPLNLQVKGRGRANMTQISDQELVSLSVRELNRELRNLSKEEVANLKQRRRTLKNRGYAASCREKRTSQKEELEAERNVLRSEVDKLVRENSSVRQELDVLKSKLRALERFASGATIKKPLSMIKVEKSSYS</sequence>
<dbReference type="Pfam" id="PF03131">
    <property type="entry name" value="bZIP_Maf"/>
    <property type="match status" value="1"/>
</dbReference>
<evidence type="ECO:0000256" key="3">
    <source>
        <dbReference type="ARBA" id="ARBA00022491"/>
    </source>
</evidence>
<dbReference type="AlphaFoldDB" id="A0AAD9UJY5"/>
<dbReference type="GO" id="GO:0000978">
    <property type="term" value="F:RNA polymerase II cis-regulatory region sequence-specific DNA binding"/>
    <property type="evidence" value="ECO:0007669"/>
    <property type="project" value="TreeGrafter"/>
</dbReference>
<feature type="domain" description="BZIP" evidence="9">
    <location>
        <begin position="54"/>
        <end position="117"/>
    </location>
</feature>
<name>A0AAD9UJY5_RIDPI</name>
<dbReference type="InterPro" id="IPR008917">
    <property type="entry name" value="TF_DNA-bd_sf"/>
</dbReference>
<feature type="region of interest" description="Disordered" evidence="8">
    <location>
        <begin position="66"/>
        <end position="85"/>
    </location>
</feature>
<dbReference type="InterPro" id="IPR004826">
    <property type="entry name" value="bZIP_Maf"/>
</dbReference>
<gene>
    <name evidence="10" type="ORF">NP493_40g03000</name>
</gene>
<dbReference type="SUPFAM" id="SSF47454">
    <property type="entry name" value="A DNA-binding domain in eukaryotic transcription factors"/>
    <property type="match status" value="1"/>
</dbReference>
<dbReference type="Proteomes" id="UP001209878">
    <property type="component" value="Unassembled WGS sequence"/>
</dbReference>
<dbReference type="PROSITE" id="PS50217">
    <property type="entry name" value="BZIP"/>
    <property type="match status" value="1"/>
</dbReference>
<comment type="similarity">
    <text evidence="2">Belongs to the bZIP family. Maf subfamily.</text>
</comment>
<comment type="caution">
    <text evidence="10">The sequence shown here is derived from an EMBL/GenBank/DDBJ whole genome shotgun (WGS) entry which is preliminary data.</text>
</comment>
<proteinExistence type="inferred from homology"/>
<dbReference type="InterPro" id="IPR004827">
    <property type="entry name" value="bZIP"/>
</dbReference>
<comment type="subcellular location">
    <subcellularLocation>
        <location evidence="1">Nucleus</location>
    </subcellularLocation>
</comment>
<dbReference type="Gene3D" id="1.20.5.170">
    <property type="match status" value="1"/>
</dbReference>
<dbReference type="InterPro" id="IPR046347">
    <property type="entry name" value="bZIP_sf"/>
</dbReference>
<keyword evidence="6" id="KW-0804">Transcription</keyword>
<keyword evidence="5" id="KW-0238">DNA-binding</keyword>
<dbReference type="PANTHER" id="PTHR10129:SF48">
    <property type="entry name" value="MAF-S, ISOFORM B"/>
    <property type="match status" value="1"/>
</dbReference>
<evidence type="ECO:0000256" key="2">
    <source>
        <dbReference type="ARBA" id="ARBA00008500"/>
    </source>
</evidence>
<evidence type="ECO:0000256" key="8">
    <source>
        <dbReference type="SAM" id="MobiDB-lite"/>
    </source>
</evidence>
<dbReference type="SMART" id="SM00338">
    <property type="entry name" value="BRLZ"/>
    <property type="match status" value="1"/>
</dbReference>
<keyword evidence="3" id="KW-0678">Repressor</keyword>
<keyword evidence="11" id="KW-1185">Reference proteome</keyword>